<feature type="transmembrane region" description="Helical" evidence="2">
    <location>
        <begin position="6"/>
        <end position="28"/>
    </location>
</feature>
<evidence type="ECO:0000313" key="4">
    <source>
        <dbReference type="Proteomes" id="UP001491349"/>
    </source>
</evidence>
<dbReference type="EMBL" id="JBBPCB010000010">
    <property type="protein sequence ID" value="MEK8181164.1"/>
    <property type="molecule type" value="Genomic_DNA"/>
</dbReference>
<feature type="compositionally biased region" description="Polar residues" evidence="1">
    <location>
        <begin position="62"/>
        <end position="72"/>
    </location>
</feature>
<dbReference type="RefSeq" id="WP_341432490.1">
    <property type="nucleotide sequence ID" value="NZ_JBBPCB010000010.1"/>
</dbReference>
<name>A0ABU9E3D0_9FLAO</name>
<sequence>VFAIVFFAVAKYLVAVGSFLFAVTRYLVAKGSFLFAVSCVRDGRGYRVTRTARPEGARPNKKPTQLSGFYSL</sequence>
<feature type="region of interest" description="Disordered" evidence="1">
    <location>
        <begin position="52"/>
        <end position="72"/>
    </location>
</feature>
<dbReference type="Proteomes" id="UP001491349">
    <property type="component" value="Unassembled WGS sequence"/>
</dbReference>
<accession>A0ABU9E3D0</accession>
<evidence type="ECO:0000256" key="2">
    <source>
        <dbReference type="SAM" id="Phobius"/>
    </source>
</evidence>
<comment type="caution">
    <text evidence="3">The sequence shown here is derived from an EMBL/GenBank/DDBJ whole genome shotgun (WGS) entry which is preliminary data.</text>
</comment>
<keyword evidence="2" id="KW-1133">Transmembrane helix</keyword>
<evidence type="ECO:0000256" key="1">
    <source>
        <dbReference type="SAM" id="MobiDB-lite"/>
    </source>
</evidence>
<evidence type="ECO:0000313" key="3">
    <source>
        <dbReference type="EMBL" id="MEK8181164.1"/>
    </source>
</evidence>
<gene>
    <name evidence="3" type="ORF">WMW71_12500</name>
</gene>
<organism evidence="3 4">
    <name type="scientific">Flavobacterium buctense</name>
    <dbReference type="NCBI Taxonomy" id="1648146"/>
    <lineage>
        <taxon>Bacteria</taxon>
        <taxon>Pseudomonadati</taxon>
        <taxon>Bacteroidota</taxon>
        <taxon>Flavobacteriia</taxon>
        <taxon>Flavobacteriales</taxon>
        <taxon>Flavobacteriaceae</taxon>
        <taxon>Flavobacterium</taxon>
    </lineage>
</organism>
<reference evidence="3 4" key="1">
    <citation type="submission" date="2024-04" db="EMBL/GenBank/DDBJ databases">
        <title>draft genome sequnece of Flavobacterium buctense JCM 30750.</title>
        <authorList>
            <person name="Kim D.-U."/>
        </authorList>
    </citation>
    <scope>NUCLEOTIDE SEQUENCE [LARGE SCALE GENOMIC DNA]</scope>
    <source>
        <strain evidence="3 4">JCM 30750</strain>
    </source>
</reference>
<keyword evidence="4" id="KW-1185">Reference proteome</keyword>
<proteinExistence type="predicted"/>
<protein>
    <submittedName>
        <fullName evidence="3">Uncharacterized protein</fullName>
    </submittedName>
</protein>
<keyword evidence="2" id="KW-0472">Membrane</keyword>
<keyword evidence="2" id="KW-0812">Transmembrane</keyword>
<feature type="non-terminal residue" evidence="3">
    <location>
        <position position="1"/>
    </location>
</feature>